<feature type="transmembrane region" description="Helical" evidence="1">
    <location>
        <begin position="33"/>
        <end position="53"/>
    </location>
</feature>
<reference evidence="3" key="1">
    <citation type="submission" date="2016-03" db="EMBL/GenBank/DDBJ databases">
        <authorList>
            <person name="Devillers Hugo."/>
        </authorList>
    </citation>
    <scope>NUCLEOTIDE SEQUENCE [LARGE SCALE GENOMIC DNA]</scope>
</reference>
<dbReference type="EMBL" id="LT598446">
    <property type="protein sequence ID" value="SCU86024.1"/>
    <property type="molecule type" value="Genomic_DNA"/>
</dbReference>
<accession>A0A1G4J838</accession>
<sequence>MAVDIENKKGSIPEHDFRNRLTWTLYNLSKFRFFQAWLCCTSLLGLLGLIGGSHKVLETMWNASIQGVGLYLGLMGMKYREIISKNIETFSCELITEDPGVDDTKWDLIASRTNDSFFEEGTWHTPYCWYNGVHCRQVFRARVLKSAEKRSLSADQAISTYLQSIDAAWNGAHGEELKKLIVNSGLPLPKENYLSKCTWRARYWIKDTENLGMFFLFTISLMPYTYSWMLYSAIPIGFFCFFMSSRDKKRDAFEIQAGLTFLKAIVCCRPKSDPDIWDSIASYMNQYLFETGYWRTNEYFFDGKDCAKFFKGARFFITKLDVFATEFVELKKYIEEALEATES</sequence>
<evidence type="ECO:0000313" key="3">
    <source>
        <dbReference type="Proteomes" id="UP000189911"/>
    </source>
</evidence>
<proteinExistence type="predicted"/>
<keyword evidence="1" id="KW-0812">Transmembrane</keyword>
<keyword evidence="1" id="KW-1133">Transmembrane helix</keyword>
<protein>
    <submittedName>
        <fullName evidence="2">LANO_0C06458g1_1</fullName>
    </submittedName>
</protein>
<keyword evidence="1" id="KW-0472">Membrane</keyword>
<dbReference type="Proteomes" id="UP000189911">
    <property type="component" value="Chromosome C"/>
</dbReference>
<organism evidence="2 3">
    <name type="scientific">Lachancea nothofagi CBS 11611</name>
    <dbReference type="NCBI Taxonomy" id="1266666"/>
    <lineage>
        <taxon>Eukaryota</taxon>
        <taxon>Fungi</taxon>
        <taxon>Dikarya</taxon>
        <taxon>Ascomycota</taxon>
        <taxon>Saccharomycotina</taxon>
        <taxon>Saccharomycetes</taxon>
        <taxon>Saccharomycetales</taxon>
        <taxon>Saccharomycetaceae</taxon>
        <taxon>Lachancea</taxon>
    </lineage>
</organism>
<dbReference type="OrthoDB" id="4037327at2759"/>
<gene>
    <name evidence="2" type="ORF">LANO_0C06458G</name>
</gene>
<keyword evidence="3" id="KW-1185">Reference proteome</keyword>
<evidence type="ECO:0000313" key="2">
    <source>
        <dbReference type="EMBL" id="SCU86024.1"/>
    </source>
</evidence>
<evidence type="ECO:0000256" key="1">
    <source>
        <dbReference type="SAM" id="Phobius"/>
    </source>
</evidence>
<dbReference type="AlphaFoldDB" id="A0A1G4J838"/>
<feature type="transmembrane region" description="Helical" evidence="1">
    <location>
        <begin position="203"/>
        <end position="222"/>
    </location>
</feature>
<dbReference type="Pfam" id="PF00674">
    <property type="entry name" value="DUP"/>
    <property type="match status" value="2"/>
</dbReference>
<dbReference type="InterPro" id="IPR001142">
    <property type="entry name" value="DUP/COS"/>
</dbReference>
<name>A0A1G4J838_9SACH</name>